<sequence>MGFHFYVLDIKDNSSSTNCSVGVMVVNTDFTINYSVPVHYVAMPENILISMSHMGGTPPLPTDLFITFACSDGTLGTSDFIGVANWDDGHTHDIRFACKTAGRHNCSLTSQYNIGQYNVTVSLSIL</sequence>
<keyword evidence="2" id="KW-1185">Reference proteome</keyword>
<gene>
    <name evidence="1" type="ORF">DILT_LOCUS11593</name>
</gene>
<protein>
    <submittedName>
        <fullName evidence="1">Uncharacterized protein</fullName>
    </submittedName>
</protein>
<name>A0A3P7P6P5_DIBLA</name>
<proteinExistence type="predicted"/>
<accession>A0A3P7P6P5</accession>
<evidence type="ECO:0000313" key="1">
    <source>
        <dbReference type="EMBL" id="VDN15762.1"/>
    </source>
</evidence>
<evidence type="ECO:0000313" key="2">
    <source>
        <dbReference type="Proteomes" id="UP000281553"/>
    </source>
</evidence>
<dbReference type="EMBL" id="UYRU01063552">
    <property type="protein sequence ID" value="VDN15762.1"/>
    <property type="molecule type" value="Genomic_DNA"/>
</dbReference>
<dbReference type="AlphaFoldDB" id="A0A3P7P6P5"/>
<dbReference type="Proteomes" id="UP000281553">
    <property type="component" value="Unassembled WGS sequence"/>
</dbReference>
<reference evidence="1 2" key="1">
    <citation type="submission" date="2018-11" db="EMBL/GenBank/DDBJ databases">
        <authorList>
            <consortium name="Pathogen Informatics"/>
        </authorList>
    </citation>
    <scope>NUCLEOTIDE SEQUENCE [LARGE SCALE GENOMIC DNA]</scope>
</reference>
<organism evidence="1 2">
    <name type="scientific">Dibothriocephalus latus</name>
    <name type="common">Fish tapeworm</name>
    <name type="synonym">Diphyllobothrium latum</name>
    <dbReference type="NCBI Taxonomy" id="60516"/>
    <lineage>
        <taxon>Eukaryota</taxon>
        <taxon>Metazoa</taxon>
        <taxon>Spiralia</taxon>
        <taxon>Lophotrochozoa</taxon>
        <taxon>Platyhelminthes</taxon>
        <taxon>Cestoda</taxon>
        <taxon>Eucestoda</taxon>
        <taxon>Diphyllobothriidea</taxon>
        <taxon>Diphyllobothriidae</taxon>
        <taxon>Dibothriocephalus</taxon>
    </lineage>
</organism>